<keyword evidence="1" id="KW-1133">Transmembrane helix</keyword>
<name>A0ABV2QGF3_9BURK</name>
<accession>A0ABV2QGF3</accession>
<keyword evidence="1" id="KW-0472">Membrane</keyword>
<feature type="transmembrane region" description="Helical" evidence="1">
    <location>
        <begin position="136"/>
        <end position="158"/>
    </location>
</feature>
<comment type="caution">
    <text evidence="2">The sequence shown here is derived from an EMBL/GenBank/DDBJ whole genome shotgun (WGS) entry which is preliminary data.</text>
</comment>
<feature type="transmembrane region" description="Helical" evidence="1">
    <location>
        <begin position="369"/>
        <end position="388"/>
    </location>
</feature>
<reference evidence="2 3" key="1">
    <citation type="submission" date="2024-06" db="EMBL/GenBank/DDBJ databases">
        <title>Sorghum-associated microbial communities from plants grown in Nebraska, USA.</title>
        <authorList>
            <person name="Schachtman D."/>
        </authorList>
    </citation>
    <scope>NUCLEOTIDE SEQUENCE [LARGE SCALE GENOMIC DNA]</scope>
    <source>
        <strain evidence="2 3">2709</strain>
    </source>
</reference>
<keyword evidence="1" id="KW-0812">Transmembrane</keyword>
<dbReference type="Proteomes" id="UP001549320">
    <property type="component" value="Unassembled WGS sequence"/>
</dbReference>
<evidence type="ECO:0000313" key="3">
    <source>
        <dbReference type="Proteomes" id="UP001549320"/>
    </source>
</evidence>
<proteinExistence type="predicted"/>
<dbReference type="EMBL" id="JBEPSH010000014">
    <property type="protein sequence ID" value="MET4580115.1"/>
    <property type="molecule type" value="Genomic_DNA"/>
</dbReference>
<sequence length="436" mass="47051">MSPVKIARRFATAGLVLLTLVALMVSWVAISQLRDTAYHEAEARAHLIAEEVADQIQLAINVGVPVDHLEGVEDLFHQRTQSFSAIVRIALVDQQGRILKENGVTETDTLPLVVIPVTHQGASVASLELLWRQPRVSALLLPWGLPVAVLIALIAGLANEALRFSLTGAVLRRERLVMECCERIATGDLATRPPRVSRKNFDRRLPWLVEQLRHVSEQHLRVLRLAQSLRQTEPDFEKRHSLDRVLAETIGGDRFELTAPAAGADIEPAAHPPADADADADVQAILSKRVPELSSETAHLVAAPLLSAQAARQRWRGVMLGLFASAPMAALPGYPLALTAAGGLALLAVLLGISYRFNWLNNTVYARYGLVLGSAVFGLGFGLLAQIAGAPRVFQLWDSLGYALLALCGILALLLPLLGPRAPVSAHPSEGARHAA</sequence>
<feature type="transmembrane region" description="Helical" evidence="1">
    <location>
        <begin position="400"/>
        <end position="419"/>
    </location>
</feature>
<keyword evidence="3" id="KW-1185">Reference proteome</keyword>
<evidence type="ECO:0000256" key="1">
    <source>
        <dbReference type="SAM" id="Phobius"/>
    </source>
</evidence>
<protein>
    <submittedName>
        <fullName evidence="2">Uncharacterized protein</fullName>
    </submittedName>
</protein>
<organism evidence="2 3">
    <name type="scientific">Ottowia thiooxydans</name>
    <dbReference type="NCBI Taxonomy" id="219182"/>
    <lineage>
        <taxon>Bacteria</taxon>
        <taxon>Pseudomonadati</taxon>
        <taxon>Pseudomonadota</taxon>
        <taxon>Betaproteobacteria</taxon>
        <taxon>Burkholderiales</taxon>
        <taxon>Comamonadaceae</taxon>
        <taxon>Ottowia</taxon>
    </lineage>
</organism>
<feature type="transmembrane region" description="Helical" evidence="1">
    <location>
        <begin position="337"/>
        <end position="357"/>
    </location>
</feature>
<gene>
    <name evidence="2" type="ORF">ABIE13_005254</name>
</gene>
<dbReference type="RefSeq" id="WP_354448799.1">
    <property type="nucleotide sequence ID" value="NZ_JBEPSH010000014.1"/>
</dbReference>
<evidence type="ECO:0000313" key="2">
    <source>
        <dbReference type="EMBL" id="MET4580115.1"/>
    </source>
</evidence>